<sequence length="88" mass="9958">LDAITLMRYFAFQTTLTDEAWIESGVTDMKHFSEKVKKHESSRAHMDNNTVKLAMLGSRANVAMQGTTAAGRRGFSHHPETCKRRFLS</sequence>
<dbReference type="EMBL" id="HAEE01004388">
    <property type="protein sequence ID" value="SBR24408.1"/>
    <property type="molecule type" value="Transcribed_RNA"/>
</dbReference>
<gene>
    <name evidence="1" type="primary">SI:CH211-240B21.2</name>
</gene>
<feature type="non-terminal residue" evidence="1">
    <location>
        <position position="88"/>
    </location>
</feature>
<proteinExistence type="predicted"/>
<accession>A0A1A8JWF3</accession>
<reference evidence="1" key="1">
    <citation type="submission" date="2016-05" db="EMBL/GenBank/DDBJ databases">
        <authorList>
            <person name="Lavstsen T."/>
            <person name="Jespersen J.S."/>
        </authorList>
    </citation>
    <scope>NUCLEOTIDE SEQUENCE</scope>
    <source>
        <tissue evidence="1">Brain</tissue>
    </source>
</reference>
<protein>
    <submittedName>
        <fullName evidence="1">Si:ch211-240b21.2</fullName>
    </submittedName>
</protein>
<feature type="non-terminal residue" evidence="1">
    <location>
        <position position="1"/>
    </location>
</feature>
<dbReference type="AlphaFoldDB" id="A0A1A8JWF3"/>
<organism evidence="1">
    <name type="scientific">Nothobranchius kuhntae</name>
    <name type="common">Beira killifish</name>
    <dbReference type="NCBI Taxonomy" id="321403"/>
    <lineage>
        <taxon>Eukaryota</taxon>
        <taxon>Metazoa</taxon>
        <taxon>Chordata</taxon>
        <taxon>Craniata</taxon>
        <taxon>Vertebrata</taxon>
        <taxon>Euteleostomi</taxon>
        <taxon>Actinopterygii</taxon>
        <taxon>Neopterygii</taxon>
        <taxon>Teleostei</taxon>
        <taxon>Neoteleostei</taxon>
        <taxon>Acanthomorphata</taxon>
        <taxon>Ovalentaria</taxon>
        <taxon>Atherinomorphae</taxon>
        <taxon>Cyprinodontiformes</taxon>
        <taxon>Nothobranchiidae</taxon>
        <taxon>Nothobranchius</taxon>
    </lineage>
</organism>
<evidence type="ECO:0000313" key="1">
    <source>
        <dbReference type="EMBL" id="SBR24408.1"/>
    </source>
</evidence>
<reference evidence="1" key="2">
    <citation type="submission" date="2016-06" db="EMBL/GenBank/DDBJ databases">
        <title>The genome of a short-lived fish provides insights into sex chromosome evolution and the genetic control of aging.</title>
        <authorList>
            <person name="Reichwald K."/>
            <person name="Felder M."/>
            <person name="Petzold A."/>
            <person name="Koch P."/>
            <person name="Groth M."/>
            <person name="Platzer M."/>
        </authorList>
    </citation>
    <scope>NUCLEOTIDE SEQUENCE</scope>
    <source>
        <tissue evidence="1">Brain</tissue>
    </source>
</reference>
<name>A0A1A8JWF3_NOTKU</name>